<accession>A0A644UVN8</accession>
<evidence type="ECO:0008006" key="2">
    <source>
        <dbReference type="Google" id="ProtNLM"/>
    </source>
</evidence>
<evidence type="ECO:0000313" key="1">
    <source>
        <dbReference type="EMBL" id="MPL82815.1"/>
    </source>
</evidence>
<comment type="caution">
    <text evidence="1">The sequence shown here is derived from an EMBL/GenBank/DDBJ whole genome shotgun (WGS) entry which is preliminary data.</text>
</comment>
<name>A0A644UVN8_9ZZZZ</name>
<proteinExistence type="predicted"/>
<organism evidence="1">
    <name type="scientific">bioreactor metagenome</name>
    <dbReference type="NCBI Taxonomy" id="1076179"/>
    <lineage>
        <taxon>unclassified sequences</taxon>
        <taxon>metagenomes</taxon>
        <taxon>ecological metagenomes</taxon>
    </lineage>
</organism>
<gene>
    <name evidence="1" type="ORF">SDC9_28764</name>
</gene>
<dbReference type="InterPro" id="IPR045467">
    <property type="entry name" value="DUF6497"/>
</dbReference>
<sequence length="147" mass="15359">MGRAAGQLQRLSRVALAVLTGIALARPASAEAAGGGAPVPVPSGEEVHWIETIRDSQGPAGLTLRFRFLAPGIGGGSPVSQEAAEADMQALCDGFALPRVPEVGPRPAQIVISLSDRLVPFGETDDEAVQYFEAYSIEDGACVWELF</sequence>
<dbReference type="EMBL" id="VSSQ01000168">
    <property type="protein sequence ID" value="MPL82815.1"/>
    <property type="molecule type" value="Genomic_DNA"/>
</dbReference>
<reference evidence="1" key="1">
    <citation type="submission" date="2019-08" db="EMBL/GenBank/DDBJ databases">
        <authorList>
            <person name="Kucharzyk K."/>
            <person name="Murdoch R.W."/>
            <person name="Higgins S."/>
            <person name="Loffler F."/>
        </authorList>
    </citation>
    <scope>NUCLEOTIDE SEQUENCE</scope>
</reference>
<dbReference type="AlphaFoldDB" id="A0A644UVN8"/>
<dbReference type="Pfam" id="PF20107">
    <property type="entry name" value="DUF6497"/>
    <property type="match status" value="1"/>
</dbReference>
<protein>
    <recommendedName>
        <fullName evidence="2">Acetolactate synthase</fullName>
    </recommendedName>
</protein>